<dbReference type="PANTHER" id="PTHR42786">
    <property type="entry name" value="TRNA/RRNA METHYLTRANSFERASE"/>
    <property type="match status" value="1"/>
</dbReference>
<dbReference type="InterPro" id="IPR001537">
    <property type="entry name" value="SpoU_MeTrfase"/>
</dbReference>
<dbReference type="NCBIfam" id="TIGR00050">
    <property type="entry name" value="rRNA_methyl_1"/>
    <property type="match status" value="1"/>
</dbReference>
<dbReference type="InterPro" id="IPR029028">
    <property type="entry name" value="Alpha/beta_knot_MTases"/>
</dbReference>
<proteinExistence type="inferred from homology"/>
<dbReference type="Pfam" id="PF00588">
    <property type="entry name" value="SpoU_methylase"/>
    <property type="match status" value="1"/>
</dbReference>
<evidence type="ECO:0000256" key="3">
    <source>
        <dbReference type="ARBA" id="ARBA00022679"/>
    </source>
</evidence>
<reference evidence="7 8" key="1">
    <citation type="submission" date="2020-08" db="EMBL/GenBank/DDBJ databases">
        <title>Oceanospirillum sp. nov. isolated from marine sediment.</title>
        <authorList>
            <person name="Ji X."/>
        </authorList>
    </citation>
    <scope>NUCLEOTIDE SEQUENCE [LARGE SCALE GENOMIC DNA]</scope>
    <source>
        <strain evidence="7 8">D5</strain>
    </source>
</reference>
<comment type="subcellular location">
    <subcellularLocation>
        <location evidence="5">Cytoplasm</location>
    </subcellularLocation>
</comment>
<comment type="caution">
    <text evidence="7">The sequence shown here is derived from an EMBL/GenBank/DDBJ whole genome shotgun (WGS) entry which is preliminary data.</text>
</comment>
<evidence type="ECO:0000256" key="4">
    <source>
        <dbReference type="ARBA" id="ARBA00022691"/>
    </source>
</evidence>
<dbReference type="Proteomes" id="UP000565262">
    <property type="component" value="Unassembled WGS sequence"/>
</dbReference>
<comment type="subunit">
    <text evidence="5">Homodimer.</text>
</comment>
<keyword evidence="2 5" id="KW-0489">Methyltransferase</keyword>
<keyword evidence="3 7" id="KW-0808">Transferase</keyword>
<dbReference type="GO" id="GO:0002128">
    <property type="term" value="P:tRNA nucleoside ribose methylation"/>
    <property type="evidence" value="ECO:0007669"/>
    <property type="project" value="TreeGrafter"/>
</dbReference>
<evidence type="ECO:0000256" key="2">
    <source>
        <dbReference type="ARBA" id="ARBA00022603"/>
    </source>
</evidence>
<comment type="function">
    <text evidence="5">Catalyzes the formation of 2'O-methylated cytidine (Cm32) or 2'O-methylated uridine (Um32) at position 32 in tRNA.</text>
</comment>
<organism evidence="7 8">
    <name type="scientific">Oceanospirillum sediminis</name>
    <dbReference type="NCBI Taxonomy" id="2760088"/>
    <lineage>
        <taxon>Bacteria</taxon>
        <taxon>Pseudomonadati</taxon>
        <taxon>Pseudomonadota</taxon>
        <taxon>Gammaproteobacteria</taxon>
        <taxon>Oceanospirillales</taxon>
        <taxon>Oceanospirillaceae</taxon>
        <taxon>Oceanospirillum</taxon>
    </lineage>
</organism>
<evidence type="ECO:0000313" key="8">
    <source>
        <dbReference type="Proteomes" id="UP000565262"/>
    </source>
</evidence>
<evidence type="ECO:0000256" key="1">
    <source>
        <dbReference type="ARBA" id="ARBA00007228"/>
    </source>
</evidence>
<dbReference type="InterPro" id="IPR029026">
    <property type="entry name" value="tRNA_m1G_MTases_N"/>
</dbReference>
<dbReference type="GO" id="GO:0005829">
    <property type="term" value="C:cytosol"/>
    <property type="evidence" value="ECO:0007669"/>
    <property type="project" value="TreeGrafter"/>
</dbReference>
<dbReference type="FunFam" id="3.40.1280.10:FF:000006">
    <property type="entry name" value="Uncharacterized tRNA/rRNA methyltransferase HI_0380"/>
    <property type="match status" value="1"/>
</dbReference>
<keyword evidence="5" id="KW-0819">tRNA processing</keyword>
<evidence type="ECO:0000256" key="5">
    <source>
        <dbReference type="RuleBase" id="RU362024"/>
    </source>
</evidence>
<dbReference type="EMBL" id="JACJFM010000002">
    <property type="protein sequence ID" value="MBB1485447.1"/>
    <property type="molecule type" value="Genomic_DNA"/>
</dbReference>
<keyword evidence="8" id="KW-1185">Reference proteome</keyword>
<dbReference type="PANTHER" id="PTHR42786:SF2">
    <property type="entry name" value="TRNA (CYTIDINE_URIDINE-2'-O-)-METHYLTRANSFERASE TRMJ"/>
    <property type="match status" value="1"/>
</dbReference>
<dbReference type="Gene3D" id="3.40.1280.10">
    <property type="match status" value="1"/>
</dbReference>
<dbReference type="GO" id="GO:0160206">
    <property type="term" value="F:tRNA (cytidine(32)/uridine(32)-2'-O)-methyltransferase activity"/>
    <property type="evidence" value="ECO:0007669"/>
    <property type="project" value="UniProtKB-EC"/>
</dbReference>
<comment type="catalytic activity">
    <reaction evidence="5">
        <text>cytidine(32) in tRNA + S-adenosyl-L-methionine = 2'-O-methylcytidine(32) in tRNA + S-adenosyl-L-homocysteine + H(+)</text>
        <dbReference type="Rhea" id="RHEA:42932"/>
        <dbReference type="Rhea" id="RHEA-COMP:10288"/>
        <dbReference type="Rhea" id="RHEA-COMP:10289"/>
        <dbReference type="ChEBI" id="CHEBI:15378"/>
        <dbReference type="ChEBI" id="CHEBI:57856"/>
        <dbReference type="ChEBI" id="CHEBI:59789"/>
        <dbReference type="ChEBI" id="CHEBI:74495"/>
        <dbReference type="ChEBI" id="CHEBI:82748"/>
        <dbReference type="EC" id="2.1.1.200"/>
    </reaction>
</comment>
<dbReference type="PIRSF" id="PIRSF004808">
    <property type="entry name" value="LasT"/>
    <property type="match status" value="1"/>
</dbReference>
<protein>
    <recommendedName>
        <fullName evidence="5">tRNA (cytidine/uridine-2'-O-)-methyltransferase TrmJ</fullName>
        <ecNumber evidence="5">2.1.1.200</ecNumber>
    </recommendedName>
    <alternativeName>
        <fullName evidence="5">tRNA (cytidine(32)/uridine(32)-2'-O)-methyltransferase</fullName>
    </alternativeName>
    <alternativeName>
        <fullName evidence="5">tRNA Cm32/Um32 methyltransferase</fullName>
    </alternativeName>
</protein>
<dbReference type="RefSeq" id="WP_182807226.1">
    <property type="nucleotide sequence ID" value="NZ_JACJFM010000002.1"/>
</dbReference>
<dbReference type="EC" id="2.1.1.200" evidence="5"/>
<dbReference type="AlphaFoldDB" id="A0A839ILT8"/>
<comment type="catalytic activity">
    <reaction evidence="5">
        <text>uridine(32) in tRNA + S-adenosyl-L-methionine = 2'-O-methyluridine(32) in tRNA + S-adenosyl-L-homocysteine + H(+)</text>
        <dbReference type="Rhea" id="RHEA:42936"/>
        <dbReference type="Rhea" id="RHEA-COMP:10107"/>
        <dbReference type="Rhea" id="RHEA-COMP:10290"/>
        <dbReference type="ChEBI" id="CHEBI:15378"/>
        <dbReference type="ChEBI" id="CHEBI:57856"/>
        <dbReference type="ChEBI" id="CHEBI:59789"/>
        <dbReference type="ChEBI" id="CHEBI:65315"/>
        <dbReference type="ChEBI" id="CHEBI:74478"/>
        <dbReference type="EC" id="2.1.1.200"/>
    </reaction>
</comment>
<dbReference type="InterPro" id="IPR004384">
    <property type="entry name" value="RNA_MeTrfase_TrmJ/LasT"/>
</dbReference>
<evidence type="ECO:0000313" key="7">
    <source>
        <dbReference type="EMBL" id="MBB1485447.1"/>
    </source>
</evidence>
<gene>
    <name evidence="5" type="primary">trmJ</name>
    <name evidence="7" type="ORF">H4O21_02335</name>
</gene>
<dbReference type="CDD" id="cd18093">
    <property type="entry name" value="SpoU-like_TrmJ"/>
    <property type="match status" value="1"/>
</dbReference>
<name>A0A839ILT8_9GAMM</name>
<dbReference type="Gene3D" id="1.10.8.590">
    <property type="match status" value="1"/>
</dbReference>
<accession>A0A839ILT8</accession>
<feature type="domain" description="tRNA/rRNA methyltransferase SpoU type" evidence="6">
    <location>
        <begin position="5"/>
        <end position="154"/>
    </location>
</feature>
<dbReference type="SUPFAM" id="SSF75217">
    <property type="entry name" value="alpha/beta knot"/>
    <property type="match status" value="1"/>
</dbReference>
<comment type="similarity">
    <text evidence="1">Belongs to the class IV-like SAM-binding methyltransferase superfamily. RNA methyltransferase TrmH family.</text>
</comment>
<dbReference type="GO" id="GO:0003723">
    <property type="term" value="F:RNA binding"/>
    <property type="evidence" value="ECO:0007669"/>
    <property type="project" value="InterPro"/>
</dbReference>
<sequence length="235" mass="26378">MLNRVRIVLVNTYHPGNIGSAARAMKVMGLDRLYLVSPAQFPHEDASTMAAGAEDILDKATITSSLEEAVADCTYVIATSARPRSHQVPAMTPGQCAEFTAEQPETDEIAIVFGRERSGLTAEEYHRCNRHVFIPANPDYAILNMASAVQIITYELYQKSLTEFNPVPGQSEWPNNKEMGFFFDRMEKALENADYFKGKPQDITFGKLRAYFQRNLPEKFELSLLHGIVKRLKGN</sequence>
<evidence type="ECO:0000259" key="6">
    <source>
        <dbReference type="Pfam" id="PF00588"/>
    </source>
</evidence>
<keyword evidence="5" id="KW-0963">Cytoplasm</keyword>
<keyword evidence="4 5" id="KW-0949">S-adenosyl-L-methionine</keyword>